<organism evidence="1">
    <name type="scientific">Eucalyptus grandis</name>
    <name type="common">Flooded gum</name>
    <dbReference type="NCBI Taxonomy" id="71139"/>
    <lineage>
        <taxon>Eukaryota</taxon>
        <taxon>Viridiplantae</taxon>
        <taxon>Streptophyta</taxon>
        <taxon>Embryophyta</taxon>
        <taxon>Tracheophyta</taxon>
        <taxon>Spermatophyta</taxon>
        <taxon>Magnoliopsida</taxon>
        <taxon>eudicotyledons</taxon>
        <taxon>Gunneridae</taxon>
        <taxon>Pentapetalae</taxon>
        <taxon>rosids</taxon>
        <taxon>malvids</taxon>
        <taxon>Myrtales</taxon>
        <taxon>Myrtaceae</taxon>
        <taxon>Myrtoideae</taxon>
        <taxon>Eucalypteae</taxon>
        <taxon>Eucalyptus</taxon>
    </lineage>
</organism>
<name>A0A059DE44_EUCGR</name>
<protein>
    <submittedName>
        <fullName evidence="1">Uncharacterized protein</fullName>
    </submittedName>
</protein>
<dbReference type="Gramene" id="KCW89008">
    <property type="protein sequence ID" value="KCW89008"/>
    <property type="gene ID" value="EUGRSUZ_A01329"/>
</dbReference>
<sequence length="76" mass="8663">MVKVFDFFAPLISCSAIIALHRASIKNPVKGMTFLIFLRRKNKEEERGEYNAKQNSTEGERDLLTERAPTVPLVIL</sequence>
<evidence type="ECO:0000313" key="1">
    <source>
        <dbReference type="EMBL" id="KCW89008.1"/>
    </source>
</evidence>
<dbReference type="InParanoid" id="A0A059DE44"/>
<reference evidence="1" key="1">
    <citation type="submission" date="2013-07" db="EMBL/GenBank/DDBJ databases">
        <title>The genome of Eucalyptus grandis.</title>
        <authorList>
            <person name="Schmutz J."/>
            <person name="Hayes R."/>
            <person name="Myburg A."/>
            <person name="Tuskan G."/>
            <person name="Grattapaglia D."/>
            <person name="Rokhsar D.S."/>
        </authorList>
    </citation>
    <scope>NUCLEOTIDE SEQUENCE</scope>
    <source>
        <tissue evidence="1">Leaf extractions</tissue>
    </source>
</reference>
<dbReference type="EMBL" id="KK198753">
    <property type="protein sequence ID" value="KCW89008.1"/>
    <property type="molecule type" value="Genomic_DNA"/>
</dbReference>
<dbReference type="AlphaFoldDB" id="A0A059DE44"/>
<accession>A0A059DE44</accession>
<proteinExistence type="predicted"/>
<gene>
    <name evidence="1" type="ORF">EUGRSUZ_A01329</name>
</gene>